<dbReference type="EMBL" id="CP089984">
    <property type="protein sequence ID" value="WXB14238.1"/>
    <property type="molecule type" value="Genomic_DNA"/>
</dbReference>
<gene>
    <name evidence="1" type="ORF">LZC94_41240</name>
</gene>
<accession>A0ABZ2LTN6</accession>
<proteinExistence type="predicted"/>
<name>A0ABZ2LTN6_9BACT</name>
<evidence type="ECO:0000313" key="1">
    <source>
        <dbReference type="EMBL" id="WXB14238.1"/>
    </source>
</evidence>
<sequence>MVLSVAALTACSGSDDGSVNYCATTVDVNVKCDKAADCPGAGRPNTNVDCVNAACTFSCKGDTYDVNGNTSDGCEVVDPRPGYHYMDSGFNLGDDSCLDSSSREQFSGVIASDRRPHENPAVYGFDSEVGAAPDWYVIRANGGQCENDIDFQIQIRGAANPDRYLLTVVTNRDRFECRTNREGWCRVRDGSGSYSDDSLVRIRIAKIPDRDALYCAPDTAEYTVTGHL</sequence>
<dbReference type="Proteomes" id="UP001370348">
    <property type="component" value="Chromosome"/>
</dbReference>
<organism evidence="1 2">
    <name type="scientific">Pendulispora albinea</name>
    <dbReference type="NCBI Taxonomy" id="2741071"/>
    <lineage>
        <taxon>Bacteria</taxon>
        <taxon>Pseudomonadati</taxon>
        <taxon>Myxococcota</taxon>
        <taxon>Myxococcia</taxon>
        <taxon>Myxococcales</taxon>
        <taxon>Sorangiineae</taxon>
        <taxon>Pendulisporaceae</taxon>
        <taxon>Pendulispora</taxon>
    </lineage>
</organism>
<keyword evidence="2" id="KW-1185">Reference proteome</keyword>
<dbReference type="RefSeq" id="WP_394823858.1">
    <property type="nucleotide sequence ID" value="NZ_CP089984.1"/>
</dbReference>
<evidence type="ECO:0000313" key="2">
    <source>
        <dbReference type="Proteomes" id="UP001370348"/>
    </source>
</evidence>
<reference evidence="1 2" key="1">
    <citation type="submission" date="2021-12" db="EMBL/GenBank/DDBJ databases">
        <title>Discovery of the Pendulisporaceae a myxobacterial family with distinct sporulation behavior and unique specialized metabolism.</title>
        <authorList>
            <person name="Garcia R."/>
            <person name="Popoff A."/>
            <person name="Bader C.D."/>
            <person name="Loehr J."/>
            <person name="Walesch S."/>
            <person name="Walt C."/>
            <person name="Boldt J."/>
            <person name="Bunk B."/>
            <person name="Haeckl F.J.F.P.J."/>
            <person name="Gunesch A.P."/>
            <person name="Birkelbach J."/>
            <person name="Nuebel U."/>
            <person name="Pietschmann T."/>
            <person name="Bach T."/>
            <person name="Mueller R."/>
        </authorList>
    </citation>
    <scope>NUCLEOTIDE SEQUENCE [LARGE SCALE GENOMIC DNA]</scope>
    <source>
        <strain evidence="1 2">MSr11954</strain>
    </source>
</reference>
<protein>
    <submittedName>
        <fullName evidence="1">Uncharacterized protein</fullName>
    </submittedName>
</protein>